<keyword evidence="1" id="KW-0472">Membrane</keyword>
<dbReference type="Proteomes" id="UP000078142">
    <property type="component" value="Chromosome"/>
</dbReference>
<dbReference type="EMBL" id="CP015852">
    <property type="protein sequence ID" value="ANH97199.1"/>
    <property type="molecule type" value="Genomic_DNA"/>
</dbReference>
<accession>A0AAC9FW06</accession>
<gene>
    <name evidence="2" type="ORF">A8L59_07245</name>
</gene>
<dbReference type="InterPro" id="IPR009091">
    <property type="entry name" value="RCC1/BLIP-II"/>
</dbReference>
<dbReference type="RefSeq" id="WP_064586515.1">
    <property type="nucleotide sequence ID" value="NZ_CP015852.1"/>
</dbReference>
<protein>
    <submittedName>
        <fullName evidence="2">Uncharacterized protein</fullName>
    </submittedName>
</protein>
<sequence>MVTQPQQNLAPLSLLDPVIPGRTQPILPDLGWGINLAAARLNFPEKGLQVQIPIWPGKAIGDSLKLFLNHEQVDQHTIADTAETREPSTLWVPPKKMESGSYELTYEVKQFGQKEERPDQPLKLYVKLELPGGQDTDPGDGHSNLSMSIPQAIIDQGVDKAIAEKGFLITILLYPLIAVGDVIFMSWGGFLVQSTPVTAEQISDPANHPIQVEITPEVIARAGDTNETGLAVSFMVRDIVGNQSQDWSKATRIFVSTATDLLDAPIVHEAFNNVLDIDKLGDNDITVQVTAKRPLFELDDVIYVSMRGTTVEGETIEVVAPTQTIDNLPHNYDFKLPIAAVRRLVKTQIVFSFWLQRPGSSKPLRSRGQFVNVIGEAKRLSAPIAEDAQQGALDPDLPRTRIRIPFDELIKSDTGIKLLLLGTRPDGSTYLPDIPLHVPDDEQADDPNGFFIVVEGTHLKTVEGGTLEFWYLLLTDENGQVVERESVHAAVLQVGEPQFELIKPSVEGEKDGALEPNDLPFGTSVLTCPRPIASPWQSQDQVTYTWTGENSGTTSNTTTLNAVTAGGDLRITLSVAFVATHIEPNRGKTITVRYQVLRFATGKISYSNPLVFTVGQAQEQLLDPAKVREAPDGVLDPADVPVSATVLIAANRAENAGDHFYMKWRTADGSVNEDYDKTISGNNKGKEVEFGIARSIVLASLNQTVTLSYHVELFEGGTSTGEDYTLRVEAAPGVKLPVATFREASGPQKDQINPHDVYPLGATVIIAASAALKSGDQVHIKVEGNTTFIESHTVLVDQEDNELAVGRVNHSFIVENLDRSLSLTYTVTRKAGGTDGPSDPTVYDVREVIGAGLLKVMGARFNRSTYRSSGASHVLSAFNATSGQPLQAQWKYPDDSHWTTASTWYDTHPEQPLQVRTTDDALTLNQANIFGNGNDLTLTGQSAYVAHRNVGDVVGWGLAAYGAEIPSTIITMDDIVEVSCTRSAFAARRANSAVVVWGTKAEGGDPAGFAPLGFKQVVGNSVAFAGLKLTGQVVAWGDAANGGTVPDPVSALSDITQVVSAGQAFAALRATGHVVAWGLETNGGSVPGEIAGFTDIKTLIGSFGAFAAHRANGRIVGWGHATYGGEVPTRIATLTDIIELSCANAQAFAARRATGQVVAWGTPEYGGETDPLIDSLTDIVEVSSTWRAFAARRGNGRVVAWGRPAEGGSVPGPIASLDDIVQVCGSSQAFAALRKNGTVVAWGDQTVGGDIAPVLAQLINVVALYSNTTGFTALTSDGRVVTWGVAGGGGDSSAAQDLLRGKFSYLATAATRGLALKASRRAMLYASR</sequence>
<dbReference type="InterPro" id="IPR051553">
    <property type="entry name" value="Ran_GTPase-activating"/>
</dbReference>
<feature type="transmembrane region" description="Helical" evidence="1">
    <location>
        <begin position="167"/>
        <end position="190"/>
    </location>
</feature>
<dbReference type="PANTHER" id="PTHR45982:SF1">
    <property type="entry name" value="REGULATOR OF CHROMOSOME CONDENSATION"/>
    <property type="match status" value="1"/>
</dbReference>
<dbReference type="PANTHER" id="PTHR45982">
    <property type="entry name" value="REGULATOR OF CHROMOSOME CONDENSATION"/>
    <property type="match status" value="1"/>
</dbReference>
<organism evidence="2 3">
    <name type="scientific">Pseudomonas koreensis</name>
    <dbReference type="NCBI Taxonomy" id="198620"/>
    <lineage>
        <taxon>Bacteria</taxon>
        <taxon>Pseudomonadati</taxon>
        <taxon>Pseudomonadota</taxon>
        <taxon>Gammaproteobacteria</taxon>
        <taxon>Pseudomonadales</taxon>
        <taxon>Pseudomonadaceae</taxon>
        <taxon>Pseudomonas</taxon>
    </lineage>
</organism>
<dbReference type="SUPFAM" id="SSF50985">
    <property type="entry name" value="RCC1/BLIP-II"/>
    <property type="match status" value="2"/>
</dbReference>
<name>A0AAC9FW06_9PSED</name>
<dbReference type="GeneID" id="93488163"/>
<reference evidence="2 3" key="1">
    <citation type="submission" date="2016-05" db="EMBL/GenBank/DDBJ databases">
        <authorList>
            <person name="Wang S."/>
            <person name="Zhu B."/>
        </authorList>
    </citation>
    <scope>NUCLEOTIDE SEQUENCE [LARGE SCALE GENOMIC DNA]</scope>
    <source>
        <strain evidence="2 3">CRS05-R5</strain>
    </source>
</reference>
<proteinExistence type="predicted"/>
<evidence type="ECO:0000256" key="1">
    <source>
        <dbReference type="SAM" id="Phobius"/>
    </source>
</evidence>
<keyword evidence="1" id="KW-0812">Transmembrane</keyword>
<dbReference type="Gene3D" id="2.130.10.30">
    <property type="entry name" value="Regulator of chromosome condensation 1/beta-lactamase-inhibitor protein II"/>
    <property type="match status" value="2"/>
</dbReference>
<evidence type="ECO:0000313" key="3">
    <source>
        <dbReference type="Proteomes" id="UP000078142"/>
    </source>
</evidence>
<keyword evidence="1" id="KW-1133">Transmembrane helix</keyword>
<evidence type="ECO:0000313" key="2">
    <source>
        <dbReference type="EMBL" id="ANH97199.1"/>
    </source>
</evidence>